<gene>
    <name evidence="1" type="primary">dbpB</name>
    <name evidence="1" type="ORF">P8935_18500</name>
</gene>
<dbReference type="AlphaFoldDB" id="A0AAU7DEW0"/>
<reference evidence="1" key="1">
    <citation type="submission" date="2023-03" db="EMBL/GenBank/DDBJ databases">
        <title>Edaphobacter sp.</title>
        <authorList>
            <person name="Huber K.J."/>
            <person name="Papendorf J."/>
            <person name="Pilke C."/>
            <person name="Bunk B."/>
            <person name="Sproeer C."/>
            <person name="Pester M."/>
        </authorList>
    </citation>
    <scope>NUCLEOTIDE SEQUENCE</scope>
    <source>
        <strain evidence="1">DSM 110680</strain>
    </source>
</reference>
<dbReference type="RefSeq" id="WP_348261781.1">
    <property type="nucleotide sequence ID" value="NZ_CP121196.1"/>
</dbReference>
<dbReference type="EMBL" id="CP121196">
    <property type="protein sequence ID" value="XBH16552.1"/>
    <property type="molecule type" value="Genomic_DNA"/>
</dbReference>
<dbReference type="NCBIfam" id="TIGR03187">
    <property type="entry name" value="DGQHR"/>
    <property type="match status" value="1"/>
</dbReference>
<proteinExistence type="predicted"/>
<accession>A0AAU7DEW0</accession>
<evidence type="ECO:0000313" key="1">
    <source>
        <dbReference type="EMBL" id="XBH16552.1"/>
    </source>
</evidence>
<dbReference type="Pfam" id="PF14072">
    <property type="entry name" value="DndB"/>
    <property type="match status" value="1"/>
</dbReference>
<organism evidence="1">
    <name type="scientific">Telmatobacter sp. DSM 110680</name>
    <dbReference type="NCBI Taxonomy" id="3036704"/>
    <lineage>
        <taxon>Bacteria</taxon>
        <taxon>Pseudomonadati</taxon>
        <taxon>Acidobacteriota</taxon>
        <taxon>Terriglobia</taxon>
        <taxon>Terriglobales</taxon>
        <taxon>Acidobacteriaceae</taxon>
        <taxon>Telmatobacter</taxon>
    </lineage>
</organism>
<dbReference type="CDD" id="cd16413">
    <property type="entry name" value="DGQHR_domain"/>
    <property type="match status" value="1"/>
</dbReference>
<dbReference type="InterPro" id="IPR017642">
    <property type="entry name" value="DNA_S_mod_DndB"/>
</dbReference>
<dbReference type="InterPro" id="IPR017601">
    <property type="entry name" value="DGQHR-contain_dom"/>
</dbReference>
<dbReference type="NCBIfam" id="NF041060">
    <property type="entry name" value="DpdB"/>
    <property type="match status" value="1"/>
</dbReference>
<protein>
    <submittedName>
        <fullName evidence="1">DGQHR domain-containing protein DpdB</fullName>
    </submittedName>
</protein>
<sequence>MNAFPSGKISHGLAEMTNQTELKLPALEIVQGRNRTFYSFAVDGKLLSKFATVSRIRRDGDDLVAGYQRPEVFSHISEIRNYIESRDPLLPNAIVLAFDQTVRFVPAEAGDSSYSRWGTLIIPLTHSDEATNKPGLIVDGQQRAAAIREARIDSFPICATAFIASDDREQREQFILVNSTKPLPKGLIYELLPTTEMKLPTLLQRRRFPAQLLARLNSDGESPLKGKIRTPTTPSGVVQDNSILKMLENSLSDGVLYRYREADANDPDVESMLKVLKSFWKAASTVFPKAWGLPPAKSRLMHGAGIVAMGYLMDAIGERVRDEGLPHEEQFRQDLLPLVDVCRWTDGYWDFGPGVQRKWNEVQNTPRDIQMLANYLMVQYKALVWSRPRENF</sequence>
<name>A0AAU7DEW0_9BACT</name>